<dbReference type="EMBL" id="VCAZ01000019">
    <property type="protein sequence ID" value="TSK72050.1"/>
    <property type="molecule type" value="Genomic_DNA"/>
</dbReference>
<name>A0A556TU92_BAGYA</name>
<comment type="caution">
    <text evidence="2">The sequence shown here is derived from an EMBL/GenBank/DDBJ whole genome shotgun (WGS) entry which is preliminary data.</text>
</comment>
<evidence type="ECO:0000313" key="3">
    <source>
        <dbReference type="Proteomes" id="UP000319801"/>
    </source>
</evidence>
<gene>
    <name evidence="2" type="ORF">Baya_3034</name>
</gene>
<dbReference type="AlphaFoldDB" id="A0A556TU92"/>
<proteinExistence type="predicted"/>
<evidence type="ECO:0000313" key="2">
    <source>
        <dbReference type="EMBL" id="TSK72050.1"/>
    </source>
</evidence>
<feature type="compositionally biased region" description="Basic and acidic residues" evidence="1">
    <location>
        <begin position="37"/>
        <end position="57"/>
    </location>
</feature>
<protein>
    <submittedName>
        <fullName evidence="2">Uncharacterized protein</fullName>
    </submittedName>
</protein>
<organism evidence="2 3">
    <name type="scientific">Bagarius yarrelli</name>
    <name type="common">Goonch</name>
    <name type="synonym">Bagrus yarrelli</name>
    <dbReference type="NCBI Taxonomy" id="175774"/>
    <lineage>
        <taxon>Eukaryota</taxon>
        <taxon>Metazoa</taxon>
        <taxon>Chordata</taxon>
        <taxon>Craniata</taxon>
        <taxon>Vertebrata</taxon>
        <taxon>Euteleostomi</taxon>
        <taxon>Actinopterygii</taxon>
        <taxon>Neopterygii</taxon>
        <taxon>Teleostei</taxon>
        <taxon>Ostariophysi</taxon>
        <taxon>Siluriformes</taxon>
        <taxon>Sisoridae</taxon>
        <taxon>Sisorinae</taxon>
        <taxon>Bagarius</taxon>
    </lineage>
</organism>
<accession>A0A556TU92</accession>
<dbReference type="Proteomes" id="UP000319801">
    <property type="component" value="Unassembled WGS sequence"/>
</dbReference>
<sequence length="77" mass="8723">MPRTSGPLRLQTLRSDLVEDFSFGLKKELFHYGTSDPSRRHPHTDACVRSEQRRELSCDGAPVERTLSVLEPRGSLV</sequence>
<evidence type="ECO:0000256" key="1">
    <source>
        <dbReference type="SAM" id="MobiDB-lite"/>
    </source>
</evidence>
<keyword evidence="3" id="KW-1185">Reference proteome</keyword>
<reference evidence="2 3" key="1">
    <citation type="journal article" date="2019" name="Genome Biol. Evol.">
        <title>Whole-Genome Sequencing of the Giant Devil Catfish, Bagarius yarrelli.</title>
        <authorList>
            <person name="Jiang W."/>
            <person name="Lv Y."/>
            <person name="Cheng L."/>
            <person name="Yang K."/>
            <person name="Chao B."/>
            <person name="Wang X."/>
            <person name="Li Y."/>
            <person name="Pan X."/>
            <person name="You X."/>
            <person name="Zhang Y."/>
            <person name="Yang J."/>
            <person name="Li J."/>
            <person name="Zhang X."/>
            <person name="Liu S."/>
            <person name="Sun C."/>
            <person name="Yang J."/>
            <person name="Shi Q."/>
        </authorList>
    </citation>
    <scope>NUCLEOTIDE SEQUENCE [LARGE SCALE GENOMIC DNA]</scope>
    <source>
        <strain evidence="2">JWS20170419001</strain>
        <tissue evidence="2">Muscle</tissue>
    </source>
</reference>
<feature type="region of interest" description="Disordered" evidence="1">
    <location>
        <begin position="32"/>
        <end position="59"/>
    </location>
</feature>